<proteinExistence type="predicted"/>
<name>A0AAD7AM26_9AGAR</name>
<keyword evidence="1" id="KW-0732">Signal</keyword>
<gene>
    <name evidence="2" type="ORF">DFH08DRAFT_682841</name>
</gene>
<evidence type="ECO:0000256" key="1">
    <source>
        <dbReference type="SAM" id="SignalP"/>
    </source>
</evidence>
<dbReference type="AlphaFoldDB" id="A0AAD7AM26"/>
<feature type="chain" id="PRO_5041899355" evidence="1">
    <location>
        <begin position="20"/>
        <end position="91"/>
    </location>
</feature>
<sequence length="91" mass="9519">MKAPIPLAVLIGLSITAHAICPGFNFAIGDTNPLAEGVSRWNVYNGSCIVVDGLTTTKNPCTQGIFGCSPAPVTFDEYTNAATGLKYDNVL</sequence>
<dbReference type="Proteomes" id="UP001218218">
    <property type="component" value="Unassembled WGS sequence"/>
</dbReference>
<reference evidence="2" key="1">
    <citation type="submission" date="2023-03" db="EMBL/GenBank/DDBJ databases">
        <title>Massive genome expansion in bonnet fungi (Mycena s.s.) driven by repeated elements and novel gene families across ecological guilds.</title>
        <authorList>
            <consortium name="Lawrence Berkeley National Laboratory"/>
            <person name="Harder C.B."/>
            <person name="Miyauchi S."/>
            <person name="Viragh M."/>
            <person name="Kuo A."/>
            <person name="Thoen E."/>
            <person name="Andreopoulos B."/>
            <person name="Lu D."/>
            <person name="Skrede I."/>
            <person name="Drula E."/>
            <person name="Henrissat B."/>
            <person name="Morin E."/>
            <person name="Kohler A."/>
            <person name="Barry K."/>
            <person name="LaButti K."/>
            <person name="Morin E."/>
            <person name="Salamov A."/>
            <person name="Lipzen A."/>
            <person name="Mereny Z."/>
            <person name="Hegedus B."/>
            <person name="Baldrian P."/>
            <person name="Stursova M."/>
            <person name="Weitz H."/>
            <person name="Taylor A."/>
            <person name="Grigoriev I.V."/>
            <person name="Nagy L.G."/>
            <person name="Martin F."/>
            <person name="Kauserud H."/>
        </authorList>
    </citation>
    <scope>NUCLEOTIDE SEQUENCE</scope>
    <source>
        <strain evidence="2">CBHHK002</strain>
    </source>
</reference>
<organism evidence="2 3">
    <name type="scientific">Mycena albidolilacea</name>
    <dbReference type="NCBI Taxonomy" id="1033008"/>
    <lineage>
        <taxon>Eukaryota</taxon>
        <taxon>Fungi</taxon>
        <taxon>Dikarya</taxon>
        <taxon>Basidiomycota</taxon>
        <taxon>Agaricomycotina</taxon>
        <taxon>Agaricomycetes</taxon>
        <taxon>Agaricomycetidae</taxon>
        <taxon>Agaricales</taxon>
        <taxon>Marasmiineae</taxon>
        <taxon>Mycenaceae</taxon>
        <taxon>Mycena</taxon>
    </lineage>
</organism>
<evidence type="ECO:0000313" key="2">
    <source>
        <dbReference type="EMBL" id="KAJ7362363.1"/>
    </source>
</evidence>
<accession>A0AAD7AM26</accession>
<protein>
    <submittedName>
        <fullName evidence="2">Uncharacterized protein</fullName>
    </submittedName>
</protein>
<keyword evidence="3" id="KW-1185">Reference proteome</keyword>
<dbReference type="EMBL" id="JARIHO010000004">
    <property type="protein sequence ID" value="KAJ7362363.1"/>
    <property type="molecule type" value="Genomic_DNA"/>
</dbReference>
<comment type="caution">
    <text evidence="2">The sequence shown here is derived from an EMBL/GenBank/DDBJ whole genome shotgun (WGS) entry which is preliminary data.</text>
</comment>
<evidence type="ECO:0000313" key="3">
    <source>
        <dbReference type="Proteomes" id="UP001218218"/>
    </source>
</evidence>
<feature type="signal peptide" evidence="1">
    <location>
        <begin position="1"/>
        <end position="19"/>
    </location>
</feature>